<protein>
    <submittedName>
        <fullName evidence="4">Halogenase</fullName>
    </submittedName>
</protein>
<organism evidence="4 5">
    <name type="scientific">Phytohabitans rumicis</name>
    <dbReference type="NCBI Taxonomy" id="1076125"/>
    <lineage>
        <taxon>Bacteria</taxon>
        <taxon>Bacillati</taxon>
        <taxon>Actinomycetota</taxon>
        <taxon>Actinomycetes</taxon>
        <taxon>Micromonosporales</taxon>
        <taxon>Micromonosporaceae</taxon>
    </lineage>
</organism>
<dbReference type="GO" id="GO:0004497">
    <property type="term" value="F:monooxygenase activity"/>
    <property type="evidence" value="ECO:0007669"/>
    <property type="project" value="UniProtKB-KW"/>
</dbReference>
<dbReference type="Gene3D" id="3.50.50.60">
    <property type="entry name" value="FAD/NAD(P)-binding domain"/>
    <property type="match status" value="1"/>
</dbReference>
<dbReference type="RefSeq" id="WP_173078666.1">
    <property type="nucleotide sequence ID" value="NZ_BAABJB010000004.1"/>
</dbReference>
<reference evidence="4 5" key="2">
    <citation type="submission" date="2020-03" db="EMBL/GenBank/DDBJ databases">
        <authorList>
            <person name="Ichikawa N."/>
            <person name="Kimura A."/>
            <person name="Kitahashi Y."/>
            <person name="Uohara A."/>
        </authorList>
    </citation>
    <scope>NUCLEOTIDE SEQUENCE [LARGE SCALE GENOMIC DNA]</scope>
    <source>
        <strain evidence="4 5">NBRC 108638</strain>
    </source>
</reference>
<evidence type="ECO:0000256" key="2">
    <source>
        <dbReference type="ARBA" id="ARBA00023033"/>
    </source>
</evidence>
<evidence type="ECO:0000256" key="1">
    <source>
        <dbReference type="ARBA" id="ARBA00023002"/>
    </source>
</evidence>
<keyword evidence="5" id="KW-1185">Reference proteome</keyword>
<gene>
    <name evidence="4" type="ORF">Prum_052660</name>
</gene>
<comment type="similarity">
    <text evidence="3">Belongs to the flavin-dependent halogenase family. Bacterial tryptophan halogenase subfamily.</text>
</comment>
<dbReference type="PANTHER" id="PTHR43747">
    <property type="entry name" value="FAD-BINDING PROTEIN"/>
    <property type="match status" value="1"/>
</dbReference>
<dbReference type="EMBL" id="BLPG01000001">
    <property type="protein sequence ID" value="GFJ91624.1"/>
    <property type="molecule type" value="Genomic_DNA"/>
</dbReference>
<sequence length="589" mass="66971">MSDFNASRAQDTTYDVVVLGSGLAGSVLAACLARNGARVLIVDAGTHPRFAIGESTIPYTSMMMRLVSERYGVPELKWLTTFEAVHAKVSTSGGVKRNFGFLYHRPGEEQDPRQTNMFPIPKITHTENHFFRQDTDNWMLMVAARYGATVRQQVRISSVDIDESGVTVRHDRGEPFHAKFIVDASGFRSFLAEQFSLREEPTRLRHHSRSLFTHMVGVRPYDEIAPKSRYHHPSPWHEGTLHHIFPGGWMWVIPFDNHPRATNPLCSVGVNYDPRIHPVPDCTPEEEFRRFIAQFPGIEPQFARARAVRDWTRTGRLQYSPNQTVGYRWCLTSHAAGFIDALFSRGLSNTMEIINVLVQRLLDAIKDDDFAVERFEAVQELEQGQLDFNDDLVANAYTSFGDWRLWDAWFRVWSLSQILATFEVNKAYAQFVDSRDPSVLSRMEKPWWRVTLSTFDPSRVKNADHVAVLKLLTEVGRKMQAVQAGEAEAGQTAEEITALLRAADFVPPAFGLAEPDNQWTDASVPKILSTLRWAKRKAPPSIGELTYDGLTLFMKKRFAKGEFEPIEEIKQILAGWPVIGRRLRVPEPK</sequence>
<accession>A0A6V8L5W2</accession>
<evidence type="ECO:0000313" key="5">
    <source>
        <dbReference type="Proteomes" id="UP000482960"/>
    </source>
</evidence>
<reference evidence="4 5" key="1">
    <citation type="submission" date="2020-03" db="EMBL/GenBank/DDBJ databases">
        <title>Whole genome shotgun sequence of Phytohabitans rumicis NBRC 108638.</title>
        <authorList>
            <person name="Komaki H."/>
            <person name="Tamura T."/>
        </authorList>
    </citation>
    <scope>NUCLEOTIDE SEQUENCE [LARGE SCALE GENOMIC DNA]</scope>
    <source>
        <strain evidence="4 5">NBRC 108638</strain>
    </source>
</reference>
<name>A0A6V8L5W2_9ACTN</name>
<dbReference type="InterPro" id="IPR050816">
    <property type="entry name" value="Flavin-dep_Halogenase_NPB"/>
</dbReference>
<dbReference type="SUPFAM" id="SSF51905">
    <property type="entry name" value="FAD/NAD(P)-binding domain"/>
    <property type="match status" value="1"/>
</dbReference>
<evidence type="ECO:0000256" key="3">
    <source>
        <dbReference type="ARBA" id="ARBA00038396"/>
    </source>
</evidence>
<comment type="caution">
    <text evidence="4">The sequence shown here is derived from an EMBL/GenBank/DDBJ whole genome shotgun (WGS) entry which is preliminary data.</text>
</comment>
<keyword evidence="1" id="KW-0560">Oxidoreductase</keyword>
<dbReference type="Pfam" id="PF04820">
    <property type="entry name" value="Trp_halogenase"/>
    <property type="match status" value="2"/>
</dbReference>
<dbReference type="PRINTS" id="PR00420">
    <property type="entry name" value="RNGMNOXGNASE"/>
</dbReference>
<proteinExistence type="inferred from homology"/>
<dbReference type="AlphaFoldDB" id="A0A6V8L5W2"/>
<dbReference type="InterPro" id="IPR006905">
    <property type="entry name" value="Flavin_halogenase"/>
</dbReference>
<keyword evidence="2" id="KW-0503">Monooxygenase</keyword>
<dbReference type="InterPro" id="IPR036188">
    <property type="entry name" value="FAD/NAD-bd_sf"/>
</dbReference>
<dbReference type="PANTHER" id="PTHR43747:SF5">
    <property type="entry name" value="FAD-BINDING DOMAIN-CONTAINING PROTEIN"/>
    <property type="match status" value="1"/>
</dbReference>
<evidence type="ECO:0000313" key="4">
    <source>
        <dbReference type="EMBL" id="GFJ91624.1"/>
    </source>
</evidence>
<dbReference type="Proteomes" id="UP000482960">
    <property type="component" value="Unassembled WGS sequence"/>
</dbReference>